<sequence length="46" mass="5515">MEVDSSAHFRIRELVFKTTRVLFSKKPRKYQVLIRFILTITLDADM</sequence>
<name>V6I7C5_9LEPT</name>
<proteinExistence type="predicted"/>
<reference evidence="1" key="1">
    <citation type="submission" date="2013-05" db="EMBL/GenBank/DDBJ databases">
        <authorList>
            <person name="Harkins D.M."/>
            <person name="Durkin A.S."/>
            <person name="Brinkac L.M."/>
            <person name="Haft D.H."/>
            <person name="Selengut J.D."/>
            <person name="Sanka R."/>
            <person name="DePew J."/>
            <person name="Purushe J."/>
            <person name="Hartskeerl R.A."/>
            <person name="Ahmed A."/>
            <person name="van der Linden H."/>
            <person name="Goris M.G.A."/>
            <person name="Vinetz J.M."/>
            <person name="Sutton G.G."/>
            <person name="Nierman W.C."/>
            <person name="Fouts D.E."/>
        </authorList>
    </citation>
    <scope>NUCLEOTIDE SEQUENCE [LARGE SCALE GENOMIC DNA]</scope>
    <source>
        <strain evidence="1">L 60</strain>
    </source>
</reference>
<organism evidence="1 2">
    <name type="scientific">Leptospira alexanderi serovar Manhao 3 str. L 60</name>
    <dbReference type="NCBI Taxonomy" id="1049759"/>
    <lineage>
        <taxon>Bacteria</taxon>
        <taxon>Pseudomonadati</taxon>
        <taxon>Spirochaetota</taxon>
        <taxon>Spirochaetia</taxon>
        <taxon>Leptospirales</taxon>
        <taxon>Leptospiraceae</taxon>
        <taxon>Leptospira</taxon>
    </lineage>
</organism>
<evidence type="ECO:0000313" key="2">
    <source>
        <dbReference type="Proteomes" id="UP000018747"/>
    </source>
</evidence>
<protein>
    <submittedName>
        <fullName evidence="1">Uncharacterized protein</fullName>
    </submittedName>
</protein>
<dbReference type="Proteomes" id="UP000018747">
    <property type="component" value="Unassembled WGS sequence"/>
</dbReference>
<dbReference type="AlphaFoldDB" id="V6I7C5"/>
<evidence type="ECO:0000313" key="1">
    <source>
        <dbReference type="EMBL" id="EQA62384.1"/>
    </source>
</evidence>
<accession>V6I7C5</accession>
<keyword evidence="2" id="KW-1185">Reference proteome</keyword>
<comment type="caution">
    <text evidence="1">The sequence shown here is derived from an EMBL/GenBank/DDBJ whole genome shotgun (WGS) entry which is preliminary data.</text>
</comment>
<dbReference type="EMBL" id="AHMT02000034">
    <property type="protein sequence ID" value="EQA62384.1"/>
    <property type="molecule type" value="Genomic_DNA"/>
</dbReference>
<gene>
    <name evidence="1" type="ORF">LEP1GSC062_3520</name>
</gene>